<reference evidence="5" key="1">
    <citation type="submission" date="2022-04" db="EMBL/GenBank/DDBJ databases">
        <title>Hymenobacter sp. isolated from the air.</title>
        <authorList>
            <person name="Won M."/>
            <person name="Lee C.-M."/>
            <person name="Woen H.-Y."/>
            <person name="Kwon S.-W."/>
        </authorList>
    </citation>
    <scope>NUCLEOTIDE SEQUENCE</scope>
    <source>
        <strain evidence="5">5420S-77</strain>
        <plasmid evidence="5">unnamed1</plasmid>
    </source>
</reference>
<sequence>MNSPATIACFGDLLWDMLPTGRRPAGDALRMALHLQRIGQPVQLISAVGDDELGRELLACCTDQGLENHLIQQSKTHLTGVVKTTQHHGRAASWKIVEPVAWDYIQCSAAARTAVQQARILVYSSLVTRNFTSRETLYRLLLDAPFKVFDVNLRPQHYSREVVKYLLQQADLVKLEQHELTEIIGWFGQPAEPTTALPWLAGRFGLQAICLMQKMGGALLWTNHELFTCPPATGQDKPFNGAAFLASLLDNWLQQHGPAECLRRASAASAPLVQIEHCFTSSG</sequence>
<dbReference type="GO" id="GO:0016301">
    <property type="term" value="F:kinase activity"/>
    <property type="evidence" value="ECO:0007669"/>
    <property type="project" value="UniProtKB-KW"/>
</dbReference>
<evidence type="ECO:0000256" key="3">
    <source>
        <dbReference type="ARBA" id="ARBA00022777"/>
    </source>
</evidence>
<accession>A0ABY4GCX2</accession>
<dbReference type="PANTHER" id="PTHR43085">
    <property type="entry name" value="HEXOKINASE FAMILY MEMBER"/>
    <property type="match status" value="1"/>
</dbReference>
<feature type="domain" description="Carbohydrate kinase PfkB" evidence="4">
    <location>
        <begin position="22"/>
        <end position="274"/>
    </location>
</feature>
<dbReference type="PANTHER" id="PTHR43085:SF57">
    <property type="entry name" value="CARBOHYDRATE KINASE PFKB DOMAIN-CONTAINING PROTEIN"/>
    <property type="match status" value="1"/>
</dbReference>
<dbReference type="Proteomes" id="UP000830401">
    <property type="component" value="Plasmid unnamed1"/>
</dbReference>
<dbReference type="EMBL" id="CP095062">
    <property type="protein sequence ID" value="UOQ68617.1"/>
    <property type="molecule type" value="Genomic_DNA"/>
</dbReference>
<dbReference type="SUPFAM" id="SSF53613">
    <property type="entry name" value="Ribokinase-like"/>
    <property type="match status" value="1"/>
</dbReference>
<evidence type="ECO:0000256" key="2">
    <source>
        <dbReference type="ARBA" id="ARBA00022679"/>
    </source>
</evidence>
<dbReference type="Gene3D" id="3.40.1190.20">
    <property type="match status" value="1"/>
</dbReference>
<dbReference type="Pfam" id="PF00294">
    <property type="entry name" value="PfkB"/>
    <property type="match status" value="1"/>
</dbReference>
<evidence type="ECO:0000313" key="5">
    <source>
        <dbReference type="EMBL" id="UOQ68617.1"/>
    </source>
</evidence>
<keyword evidence="2" id="KW-0808">Transferase</keyword>
<dbReference type="RefSeq" id="WP_245125998.1">
    <property type="nucleotide sequence ID" value="NZ_CP095062.1"/>
</dbReference>
<evidence type="ECO:0000256" key="1">
    <source>
        <dbReference type="ARBA" id="ARBA00010688"/>
    </source>
</evidence>
<organism evidence="5 6">
    <name type="scientific">Hymenobacter volaticus</name>
    <dbReference type="NCBI Taxonomy" id="2932254"/>
    <lineage>
        <taxon>Bacteria</taxon>
        <taxon>Pseudomonadati</taxon>
        <taxon>Bacteroidota</taxon>
        <taxon>Cytophagia</taxon>
        <taxon>Cytophagales</taxon>
        <taxon>Hymenobacteraceae</taxon>
        <taxon>Hymenobacter</taxon>
    </lineage>
</organism>
<protein>
    <submittedName>
        <fullName evidence="5">PfkB family carbohydrate kinase</fullName>
    </submittedName>
</protein>
<geneLocation type="plasmid" evidence="5 6">
    <name>unnamed1</name>
</geneLocation>
<proteinExistence type="inferred from homology"/>
<name>A0ABY4GCX2_9BACT</name>
<dbReference type="InterPro" id="IPR050306">
    <property type="entry name" value="PfkB_Carbo_kinase"/>
</dbReference>
<evidence type="ECO:0000313" key="6">
    <source>
        <dbReference type="Proteomes" id="UP000830401"/>
    </source>
</evidence>
<keyword evidence="3 5" id="KW-0418">Kinase</keyword>
<dbReference type="InterPro" id="IPR029056">
    <property type="entry name" value="Ribokinase-like"/>
</dbReference>
<comment type="similarity">
    <text evidence="1">Belongs to the carbohydrate kinase PfkB family.</text>
</comment>
<dbReference type="InterPro" id="IPR011611">
    <property type="entry name" value="PfkB_dom"/>
</dbReference>
<evidence type="ECO:0000259" key="4">
    <source>
        <dbReference type="Pfam" id="PF00294"/>
    </source>
</evidence>
<gene>
    <name evidence="5" type="ORF">MUN86_24245</name>
</gene>
<keyword evidence="5" id="KW-0614">Plasmid</keyword>
<keyword evidence="6" id="KW-1185">Reference proteome</keyword>